<evidence type="ECO:0000313" key="1">
    <source>
        <dbReference type="EMBL" id="TCF45527.1"/>
    </source>
</evidence>
<gene>
    <name evidence="1" type="ORF">MCC10102_1138</name>
</gene>
<comment type="caution">
    <text evidence="1">The sequence shown here is derived from an EMBL/GenBank/DDBJ whole genome shotgun (WGS) entry which is preliminary data.</text>
</comment>
<organism evidence="1 2">
    <name type="scientific">Bifidobacterium longum subsp. longum</name>
    <dbReference type="NCBI Taxonomy" id="1679"/>
    <lineage>
        <taxon>Bacteria</taxon>
        <taxon>Bacillati</taxon>
        <taxon>Actinomycetota</taxon>
        <taxon>Actinomycetes</taxon>
        <taxon>Bifidobacteriales</taxon>
        <taxon>Bifidobacteriaceae</taxon>
        <taxon>Bifidobacterium</taxon>
    </lineage>
</organism>
<reference evidence="1 2" key="1">
    <citation type="journal article" date="2018" name="Sci. Rep.">
        <title>Genomic diversity and distribution of Bifidobacterium longum subsp. longum across the human lifespan.</title>
        <authorList>
            <person name="Odamaki T."/>
            <person name="Bottacini F."/>
            <person name="Kato K."/>
            <person name="Mitsuyama E."/>
            <person name="Yoshida K."/>
            <person name="Horigome A."/>
            <person name="Xiao J.Z."/>
            <person name="van Sinderen D."/>
        </authorList>
    </citation>
    <scope>NUCLEOTIDE SEQUENCE [LARGE SCALE GENOMIC DNA]</scope>
    <source>
        <strain evidence="1 2">MCC10102</strain>
    </source>
</reference>
<proteinExistence type="predicted"/>
<dbReference type="EMBL" id="SHSV01000019">
    <property type="protein sequence ID" value="TCF45527.1"/>
    <property type="molecule type" value="Genomic_DNA"/>
</dbReference>
<evidence type="ECO:0000313" key="2">
    <source>
        <dbReference type="Proteomes" id="UP000292692"/>
    </source>
</evidence>
<accession>A0A4R0UWC6</accession>
<dbReference type="AlphaFoldDB" id="A0A4R0UWC6"/>
<name>A0A4R0UWC6_BIFLL</name>
<sequence length="37" mass="4091">MAKGSKTSKGHYKSAISGRFVTSKYGKEHPKTTYKIS</sequence>
<protein>
    <submittedName>
        <fullName evidence="1">Uncharacterized protein</fullName>
    </submittedName>
</protein>
<dbReference type="Proteomes" id="UP000292692">
    <property type="component" value="Unassembled WGS sequence"/>
</dbReference>